<reference evidence="2 3" key="1">
    <citation type="submission" date="2019-12" db="EMBL/GenBank/DDBJ databases">
        <authorList>
            <person name="Huq M.A."/>
        </authorList>
    </citation>
    <scope>NUCLEOTIDE SEQUENCE [LARGE SCALE GENOMIC DNA]</scope>
    <source>
        <strain evidence="2 3">MAH-25</strain>
    </source>
</reference>
<evidence type="ECO:0000256" key="1">
    <source>
        <dbReference type="SAM" id="MobiDB-lite"/>
    </source>
</evidence>
<dbReference type="RefSeq" id="WP_157399598.1">
    <property type="nucleotide sequence ID" value="NZ_WSEL01000009.1"/>
</dbReference>
<dbReference type="EMBL" id="WSEL01000009">
    <property type="protein sequence ID" value="MVQ31558.1"/>
    <property type="molecule type" value="Genomic_DNA"/>
</dbReference>
<name>A0A6N8IXR4_9BURK</name>
<accession>A0A6N8IXR4</accession>
<comment type="caution">
    <text evidence="2">The sequence shown here is derived from an EMBL/GenBank/DDBJ whole genome shotgun (WGS) entry which is preliminary data.</text>
</comment>
<dbReference type="PROSITE" id="PS51318">
    <property type="entry name" value="TAT"/>
    <property type="match status" value="1"/>
</dbReference>
<feature type="region of interest" description="Disordered" evidence="1">
    <location>
        <begin position="230"/>
        <end position="258"/>
    </location>
</feature>
<proteinExistence type="predicted"/>
<gene>
    <name evidence="2" type="ORF">GON04_19025</name>
</gene>
<sequence length="258" mass="27988">MTRHVLLGRSEGELLWFRRRSVLQAAAAWTALGGFAAAQAQQRGNIVELLGDAQANGRALTLQSTVQTGDTIETGPGANLVFVIGNSAFQVRENTRLVVERGTMLNVVSVLRLFTGGVASVWGKGTSRQIVMPALTGGIRGTGVYTEVFPQQDLRSYLCNCYGVIDVSAGADRVVSRSSYHQSFWGEVQPRNGRMLTPAQAINHTDEEMEFLARLVDQRTAWEELGRRGVKDGQGYMEQRPPSAHPAAPVPAPAPGQR</sequence>
<dbReference type="InterPro" id="IPR006311">
    <property type="entry name" value="TAT_signal"/>
</dbReference>
<evidence type="ECO:0000313" key="3">
    <source>
        <dbReference type="Proteomes" id="UP000469385"/>
    </source>
</evidence>
<evidence type="ECO:0000313" key="2">
    <source>
        <dbReference type="EMBL" id="MVQ31558.1"/>
    </source>
</evidence>
<dbReference type="Proteomes" id="UP000469385">
    <property type="component" value="Unassembled WGS sequence"/>
</dbReference>
<keyword evidence="3" id="KW-1185">Reference proteome</keyword>
<protein>
    <submittedName>
        <fullName evidence="2">Iron dicitrate transport regulator FecR</fullName>
    </submittedName>
</protein>
<dbReference type="AlphaFoldDB" id="A0A6N8IXR4"/>
<feature type="compositionally biased region" description="Pro residues" evidence="1">
    <location>
        <begin position="248"/>
        <end position="258"/>
    </location>
</feature>
<organism evidence="2 3">
    <name type="scientific">Ramlibacter pinisoli</name>
    <dbReference type="NCBI Taxonomy" id="2682844"/>
    <lineage>
        <taxon>Bacteria</taxon>
        <taxon>Pseudomonadati</taxon>
        <taxon>Pseudomonadota</taxon>
        <taxon>Betaproteobacteria</taxon>
        <taxon>Burkholderiales</taxon>
        <taxon>Comamonadaceae</taxon>
        <taxon>Ramlibacter</taxon>
    </lineage>
</organism>